<reference evidence="1 2" key="1">
    <citation type="submission" date="2019-04" db="EMBL/GenBank/DDBJ databases">
        <title>Comparative genomics and transcriptomics to analyze fruiting body development in filamentous ascomycetes.</title>
        <authorList>
            <consortium name="DOE Joint Genome Institute"/>
            <person name="Lutkenhaus R."/>
            <person name="Traeger S."/>
            <person name="Breuer J."/>
            <person name="Kuo A."/>
            <person name="Lipzen A."/>
            <person name="Pangilinan J."/>
            <person name="Dilworth D."/>
            <person name="Sandor L."/>
            <person name="Poggeler S."/>
            <person name="Barry K."/>
            <person name="Grigoriev I.V."/>
            <person name="Nowrousian M."/>
        </authorList>
    </citation>
    <scope>NUCLEOTIDE SEQUENCE [LARGE SCALE GENOMIC DNA]</scope>
    <source>
        <strain evidence="1 2">CBS 389.68</strain>
    </source>
</reference>
<dbReference type="AlphaFoldDB" id="A0A4S2MT59"/>
<name>A0A4S2MT59_9PEZI</name>
<accession>A0A4S2MT59</accession>
<dbReference type="EMBL" id="ML220130">
    <property type="protein sequence ID" value="TGZ79663.1"/>
    <property type="molecule type" value="Genomic_DNA"/>
</dbReference>
<evidence type="ECO:0000313" key="1">
    <source>
        <dbReference type="EMBL" id="TGZ79663.1"/>
    </source>
</evidence>
<organism evidence="1 2">
    <name type="scientific">Ascodesmis nigricans</name>
    <dbReference type="NCBI Taxonomy" id="341454"/>
    <lineage>
        <taxon>Eukaryota</taxon>
        <taxon>Fungi</taxon>
        <taxon>Dikarya</taxon>
        <taxon>Ascomycota</taxon>
        <taxon>Pezizomycotina</taxon>
        <taxon>Pezizomycetes</taxon>
        <taxon>Pezizales</taxon>
        <taxon>Ascodesmidaceae</taxon>
        <taxon>Ascodesmis</taxon>
    </lineage>
</organism>
<evidence type="ECO:0000313" key="2">
    <source>
        <dbReference type="Proteomes" id="UP000298138"/>
    </source>
</evidence>
<gene>
    <name evidence="1" type="ORF">EX30DRAFT_80971</name>
</gene>
<protein>
    <submittedName>
        <fullName evidence="1">Uncharacterized protein</fullName>
    </submittedName>
</protein>
<dbReference type="InParanoid" id="A0A4S2MT59"/>
<keyword evidence="2" id="KW-1185">Reference proteome</keyword>
<dbReference type="Proteomes" id="UP000298138">
    <property type="component" value="Unassembled WGS sequence"/>
</dbReference>
<sequence length="102" mass="11460">MQARDVRTFHLVSRFVVKMILRVCRFAYTILLYATNRAPLVLLTCVPLLIARSTLFGPESGEFPAEGDTSVASLVHHNINTCRRTMVQMRGFGNADCSRQTT</sequence>
<proteinExistence type="predicted"/>